<reference evidence="1 2" key="1">
    <citation type="submission" date="2024-06" db="EMBL/GenBank/DDBJ databases">
        <authorList>
            <person name="Kim D.-U."/>
        </authorList>
    </citation>
    <scope>NUCLEOTIDE SEQUENCE [LARGE SCALE GENOMIC DNA]</scope>
    <source>
        <strain evidence="1 2">KACC15460</strain>
    </source>
</reference>
<sequence>MAAMIISASQYPALISNMSLPETACTGCCDIFWGGPSPTDSDARTIGVEVLTGLEVKGTAARAASESSRNGYCALSWHSRI</sequence>
<protein>
    <submittedName>
        <fullName evidence="1">Uncharacterized protein</fullName>
    </submittedName>
</protein>
<dbReference type="Proteomes" id="UP001548832">
    <property type="component" value="Unassembled WGS sequence"/>
</dbReference>
<gene>
    <name evidence="1" type="ORF">ABVQ20_10535</name>
</gene>
<keyword evidence="2" id="KW-1185">Reference proteome</keyword>
<dbReference type="EMBL" id="JBEWSZ010000001">
    <property type="protein sequence ID" value="MET2827408.1"/>
    <property type="molecule type" value="Genomic_DNA"/>
</dbReference>
<organism evidence="1 2">
    <name type="scientific">Mesorhizobium shangrilense</name>
    <dbReference type="NCBI Taxonomy" id="460060"/>
    <lineage>
        <taxon>Bacteria</taxon>
        <taxon>Pseudomonadati</taxon>
        <taxon>Pseudomonadota</taxon>
        <taxon>Alphaproteobacteria</taxon>
        <taxon>Hyphomicrobiales</taxon>
        <taxon>Phyllobacteriaceae</taxon>
        <taxon>Mesorhizobium</taxon>
    </lineage>
</organism>
<name>A0ABV2DCA6_9HYPH</name>
<proteinExistence type="predicted"/>
<dbReference type="RefSeq" id="WP_354462265.1">
    <property type="nucleotide sequence ID" value="NZ_JBEWSZ010000001.1"/>
</dbReference>
<evidence type="ECO:0000313" key="1">
    <source>
        <dbReference type="EMBL" id="MET2827408.1"/>
    </source>
</evidence>
<comment type="caution">
    <text evidence="1">The sequence shown here is derived from an EMBL/GenBank/DDBJ whole genome shotgun (WGS) entry which is preliminary data.</text>
</comment>
<accession>A0ABV2DCA6</accession>
<evidence type="ECO:0000313" key="2">
    <source>
        <dbReference type="Proteomes" id="UP001548832"/>
    </source>
</evidence>